<dbReference type="RefSeq" id="WP_322187187.1">
    <property type="nucleotide sequence ID" value="NZ_JAXLPB010000003.1"/>
</dbReference>
<reference evidence="1 2" key="1">
    <citation type="submission" date="2023-12" db="EMBL/GenBank/DDBJ databases">
        <title>Description of Novel Strain Fulvimarina sp. 2208YS6-2-32 isolated from Uroteuthis (Photololigo) edulis.</title>
        <authorList>
            <person name="Park J.-S."/>
        </authorList>
    </citation>
    <scope>NUCLEOTIDE SEQUENCE [LARGE SCALE GENOMIC DNA]</scope>
    <source>
        <strain evidence="1 2">2208YS6-2-32</strain>
    </source>
</reference>
<dbReference type="InterPro" id="IPR010319">
    <property type="entry name" value="Transglutaminase-like_Cys_pept"/>
</dbReference>
<organism evidence="1 2">
    <name type="scientific">Fulvimarina uroteuthidis</name>
    <dbReference type="NCBI Taxonomy" id="3098149"/>
    <lineage>
        <taxon>Bacteria</taxon>
        <taxon>Pseudomonadati</taxon>
        <taxon>Pseudomonadota</taxon>
        <taxon>Alphaproteobacteria</taxon>
        <taxon>Hyphomicrobiales</taxon>
        <taxon>Aurantimonadaceae</taxon>
        <taxon>Fulvimarina</taxon>
    </lineage>
</organism>
<keyword evidence="2" id="KW-1185">Reference proteome</keyword>
<gene>
    <name evidence="1" type="ORF">U0C82_11210</name>
</gene>
<proteinExistence type="predicted"/>
<protein>
    <submittedName>
        <fullName evidence="1">Transglutaminase-like cysteine peptidase</fullName>
    </submittedName>
</protein>
<dbReference type="PANTHER" id="PTHR39327:SF1">
    <property type="entry name" value="BLR5470 PROTEIN"/>
    <property type="match status" value="1"/>
</dbReference>
<name>A0ABU5I3B9_9HYPH</name>
<dbReference type="Gene3D" id="3.10.620.30">
    <property type="match status" value="1"/>
</dbReference>
<comment type="caution">
    <text evidence="1">The sequence shown here is derived from an EMBL/GenBank/DDBJ whole genome shotgun (WGS) entry which is preliminary data.</text>
</comment>
<accession>A0ABU5I3B9</accession>
<dbReference type="PANTHER" id="PTHR39327">
    <property type="match status" value="1"/>
</dbReference>
<dbReference type="Pfam" id="PF06035">
    <property type="entry name" value="Peptidase_C93"/>
    <property type="match status" value="1"/>
</dbReference>
<dbReference type="Proteomes" id="UP001294412">
    <property type="component" value="Unassembled WGS sequence"/>
</dbReference>
<evidence type="ECO:0000313" key="2">
    <source>
        <dbReference type="Proteomes" id="UP001294412"/>
    </source>
</evidence>
<evidence type="ECO:0000313" key="1">
    <source>
        <dbReference type="EMBL" id="MDY8109706.1"/>
    </source>
</evidence>
<sequence>MPHRIQTVTAIVLAAIAFTSVADRAEARPIHMPTTEITSQPIGHYEFCRRYAERCAPQRASGPIGLNDALWNKLVEVNAAVNASIFPREDIEIHGQPDVWSYPSVEGDCEDYALLKQYMLERAGIPASNLLITVVLQTNGEGHAILTVRTDRGDLVLDNLSDRISVWNETEYTYLKRQSERHAGQWIGITDDRSILVGSLR</sequence>
<dbReference type="EMBL" id="JAXLPB010000003">
    <property type="protein sequence ID" value="MDY8109706.1"/>
    <property type="molecule type" value="Genomic_DNA"/>
</dbReference>